<keyword evidence="3" id="KW-1185">Reference proteome</keyword>
<reference evidence="2 3" key="1">
    <citation type="submission" date="2019-07" db="EMBL/GenBank/DDBJ databases">
        <title>Whole genome shotgun sequence of Cellulomonas composti NBRC 100758.</title>
        <authorList>
            <person name="Hosoyama A."/>
            <person name="Uohara A."/>
            <person name="Ohji S."/>
            <person name="Ichikawa N."/>
        </authorList>
    </citation>
    <scope>NUCLEOTIDE SEQUENCE [LARGE SCALE GENOMIC DNA]</scope>
    <source>
        <strain evidence="2 3">NBRC 100758</strain>
    </source>
</reference>
<name>A0A511J7H7_9CELL</name>
<feature type="compositionally biased region" description="Pro residues" evidence="1">
    <location>
        <begin position="10"/>
        <end position="20"/>
    </location>
</feature>
<feature type="region of interest" description="Disordered" evidence="1">
    <location>
        <begin position="1"/>
        <end position="25"/>
    </location>
</feature>
<dbReference type="RefSeq" id="WP_146841571.1">
    <property type="nucleotide sequence ID" value="NZ_BJWG01000002.1"/>
</dbReference>
<gene>
    <name evidence="2" type="ORF">CCO02nite_06030</name>
</gene>
<protein>
    <recommendedName>
        <fullName evidence="4">Adhesin domain-containing protein</fullName>
    </recommendedName>
</protein>
<dbReference type="Proteomes" id="UP000321720">
    <property type="component" value="Unassembled WGS sequence"/>
</dbReference>
<sequence length="274" mass="28052">MTTAVQAPLPTTPPTTPPPADPRRSSLGRTLAWVGGAIGVVVILDASISFASLVARQEVSAQETLAAAATVELVADGDVTVTAAAPGSDEVVVDRSARFAFSDPTWVVQESADRLVVSYRCTWRNVSNCDTALDVTLPADTAVVVRTSNGAVRAEGIVGDVDVRTSNGAVEATGLGGDATLRTSNGRVTVEDVAGDVVAESSNGAVEVADARANIRATTSNGPVVVHGTGLPVALDIDTSNGREVVEGPTDPAADIHVYIRTSNGPVSYLGPRR</sequence>
<dbReference type="OrthoDB" id="4822900at2"/>
<evidence type="ECO:0000256" key="1">
    <source>
        <dbReference type="SAM" id="MobiDB-lite"/>
    </source>
</evidence>
<evidence type="ECO:0000313" key="2">
    <source>
        <dbReference type="EMBL" id="GEL93945.1"/>
    </source>
</evidence>
<dbReference type="AlphaFoldDB" id="A0A511J7H7"/>
<evidence type="ECO:0000313" key="3">
    <source>
        <dbReference type="Proteomes" id="UP000321720"/>
    </source>
</evidence>
<organism evidence="2 3">
    <name type="scientific">Cellulomonas composti</name>
    <dbReference type="NCBI Taxonomy" id="266130"/>
    <lineage>
        <taxon>Bacteria</taxon>
        <taxon>Bacillati</taxon>
        <taxon>Actinomycetota</taxon>
        <taxon>Actinomycetes</taxon>
        <taxon>Micrococcales</taxon>
        <taxon>Cellulomonadaceae</taxon>
        <taxon>Cellulomonas</taxon>
    </lineage>
</organism>
<comment type="caution">
    <text evidence="2">The sequence shown here is derived from an EMBL/GenBank/DDBJ whole genome shotgun (WGS) entry which is preliminary data.</text>
</comment>
<proteinExistence type="predicted"/>
<accession>A0A511J7H7</accession>
<dbReference type="EMBL" id="BJWG01000002">
    <property type="protein sequence ID" value="GEL93945.1"/>
    <property type="molecule type" value="Genomic_DNA"/>
</dbReference>
<evidence type="ECO:0008006" key="4">
    <source>
        <dbReference type="Google" id="ProtNLM"/>
    </source>
</evidence>